<feature type="domain" description="STAS" evidence="3">
    <location>
        <begin position="92"/>
        <end position="200"/>
    </location>
</feature>
<keyword evidence="5" id="KW-1185">Reference proteome</keyword>
<dbReference type="AlphaFoldDB" id="A0A941B4N5"/>
<name>A0A941B4N5_9ACTN</name>
<reference evidence="4 5" key="1">
    <citation type="submission" date="2021-04" db="EMBL/GenBank/DDBJ databases">
        <authorList>
            <person name="Tang X."/>
            <person name="Zhou X."/>
            <person name="Chen X."/>
            <person name="Cernava T."/>
            <person name="Zhang C."/>
        </authorList>
    </citation>
    <scope>NUCLEOTIDE SEQUENCE [LARGE SCALE GENOMIC DNA]</scope>
    <source>
        <strain evidence="4 5">BH-SS-21</strain>
    </source>
</reference>
<protein>
    <recommendedName>
        <fullName evidence="2">Anti-sigma factor antagonist</fullName>
    </recommendedName>
</protein>
<dbReference type="InterPro" id="IPR003658">
    <property type="entry name" value="Anti-sigma_ant"/>
</dbReference>
<dbReference type="PROSITE" id="PS50801">
    <property type="entry name" value="STAS"/>
    <property type="match status" value="1"/>
</dbReference>
<dbReference type="PANTHER" id="PTHR33495">
    <property type="entry name" value="ANTI-SIGMA FACTOR ANTAGONIST TM_1081-RELATED-RELATED"/>
    <property type="match status" value="1"/>
</dbReference>
<dbReference type="SUPFAM" id="SSF52091">
    <property type="entry name" value="SpoIIaa-like"/>
    <property type="match status" value="1"/>
</dbReference>
<proteinExistence type="inferred from homology"/>
<evidence type="ECO:0000313" key="4">
    <source>
        <dbReference type="EMBL" id="MBQ0850555.1"/>
    </source>
</evidence>
<dbReference type="InterPro" id="IPR002645">
    <property type="entry name" value="STAS_dom"/>
</dbReference>
<dbReference type="NCBIfam" id="TIGR00377">
    <property type="entry name" value="ant_ant_sig"/>
    <property type="match status" value="1"/>
</dbReference>
<evidence type="ECO:0000256" key="1">
    <source>
        <dbReference type="ARBA" id="ARBA00009013"/>
    </source>
</evidence>
<accession>A0A941B4N5</accession>
<comment type="caution">
    <text evidence="4">The sequence shown here is derived from an EMBL/GenBank/DDBJ whole genome shotgun (WGS) entry which is preliminary data.</text>
</comment>
<dbReference type="InterPro" id="IPR036513">
    <property type="entry name" value="STAS_dom_sf"/>
</dbReference>
<evidence type="ECO:0000313" key="5">
    <source>
        <dbReference type="Proteomes" id="UP000677413"/>
    </source>
</evidence>
<dbReference type="CDD" id="cd07043">
    <property type="entry name" value="STAS_anti-anti-sigma_factors"/>
    <property type="match status" value="1"/>
</dbReference>
<dbReference type="EMBL" id="JAGPYQ010000001">
    <property type="protein sequence ID" value="MBQ0850555.1"/>
    <property type="molecule type" value="Genomic_DNA"/>
</dbReference>
<dbReference type="Gene3D" id="3.30.750.24">
    <property type="entry name" value="STAS domain"/>
    <property type="match status" value="1"/>
</dbReference>
<gene>
    <name evidence="4" type="ORF">J8N05_20505</name>
</gene>
<dbReference type="Proteomes" id="UP000677413">
    <property type="component" value="Unassembled WGS sequence"/>
</dbReference>
<evidence type="ECO:0000256" key="2">
    <source>
        <dbReference type="RuleBase" id="RU003749"/>
    </source>
</evidence>
<comment type="similarity">
    <text evidence="1 2">Belongs to the anti-sigma-factor antagonist family.</text>
</comment>
<evidence type="ECO:0000259" key="3">
    <source>
        <dbReference type="PROSITE" id="PS50801"/>
    </source>
</evidence>
<dbReference type="GO" id="GO:0043856">
    <property type="term" value="F:anti-sigma factor antagonist activity"/>
    <property type="evidence" value="ECO:0007669"/>
    <property type="project" value="InterPro"/>
</dbReference>
<sequence>MRGTGGESCPAGVHRRPGPTSYAYVHLRYCLSASGTRIRPAPSSSGRTGWCGRACCPVFPGQYGDTCSGPNTSANTVEDTVATSHPAQPGSLSASSTTIDGVHVVTLRGELDHTACRHAATAFAPLAGDTPARTVADFTGVTFMDSSGINMLVTAYKAATATDGWIRVAGAQPPVLHVMELVGLDTVIACYPTVDQALKH</sequence>
<dbReference type="Pfam" id="PF01740">
    <property type="entry name" value="STAS"/>
    <property type="match status" value="1"/>
</dbReference>
<organism evidence="4 5">
    <name type="scientific">Streptomyces liliiviolaceus</name>
    <dbReference type="NCBI Taxonomy" id="2823109"/>
    <lineage>
        <taxon>Bacteria</taxon>
        <taxon>Bacillati</taxon>
        <taxon>Actinomycetota</taxon>
        <taxon>Actinomycetes</taxon>
        <taxon>Kitasatosporales</taxon>
        <taxon>Streptomycetaceae</taxon>
        <taxon>Streptomyces</taxon>
    </lineage>
</organism>
<dbReference type="PANTHER" id="PTHR33495:SF2">
    <property type="entry name" value="ANTI-SIGMA FACTOR ANTAGONIST TM_1081-RELATED"/>
    <property type="match status" value="1"/>
</dbReference>